<dbReference type="PANTHER" id="PTHR12606">
    <property type="entry name" value="SENTRIN/SUMO-SPECIFIC PROTEASE"/>
    <property type="match status" value="1"/>
</dbReference>
<dbReference type="SUPFAM" id="SSF54001">
    <property type="entry name" value="Cysteine proteinases"/>
    <property type="match status" value="1"/>
</dbReference>
<dbReference type="HOGENOM" id="CLU_015732_0_0_1"/>
<feature type="compositionally biased region" description="Polar residues" evidence="5">
    <location>
        <begin position="415"/>
        <end position="446"/>
    </location>
</feature>
<feature type="compositionally biased region" description="Polar residues" evidence="5">
    <location>
        <begin position="586"/>
        <end position="597"/>
    </location>
</feature>
<feature type="compositionally biased region" description="Polar residues" evidence="5">
    <location>
        <begin position="606"/>
        <end position="622"/>
    </location>
</feature>
<evidence type="ECO:0000259" key="6">
    <source>
        <dbReference type="PROSITE" id="PS50600"/>
    </source>
</evidence>
<feature type="region of interest" description="Disordered" evidence="5">
    <location>
        <begin position="1"/>
        <end position="44"/>
    </location>
</feature>
<dbReference type="GeneID" id="27331176"/>
<accession>A0A0D2BD66</accession>
<evidence type="ECO:0000313" key="7">
    <source>
        <dbReference type="EMBL" id="KIW16903.1"/>
    </source>
</evidence>
<protein>
    <recommendedName>
        <fullName evidence="6">Ubiquitin-like protease family profile domain-containing protein</fullName>
    </recommendedName>
</protein>
<dbReference type="EMBL" id="KN847494">
    <property type="protein sequence ID" value="KIW16903.1"/>
    <property type="molecule type" value="Genomic_DNA"/>
</dbReference>
<dbReference type="Proteomes" id="UP000053328">
    <property type="component" value="Unassembled WGS sequence"/>
</dbReference>
<feature type="compositionally biased region" description="Polar residues" evidence="5">
    <location>
        <begin position="515"/>
        <end position="542"/>
    </location>
</feature>
<dbReference type="InterPro" id="IPR003653">
    <property type="entry name" value="Peptidase_C48_C"/>
</dbReference>
<keyword evidence="4" id="KW-0788">Thiol protease</keyword>
<name>A0A0D2BD66_9EURO</name>
<dbReference type="PANTHER" id="PTHR12606:SF141">
    <property type="entry name" value="GH15225P-RELATED"/>
    <property type="match status" value="1"/>
</dbReference>
<dbReference type="STRING" id="91928.A0A0D2BD66"/>
<feature type="domain" description="Ubiquitin-like protease family profile" evidence="6">
    <location>
        <begin position="655"/>
        <end position="867"/>
    </location>
</feature>
<feature type="region of interest" description="Disordered" evidence="5">
    <location>
        <begin position="246"/>
        <end position="453"/>
    </location>
</feature>
<dbReference type="InterPro" id="IPR038765">
    <property type="entry name" value="Papain-like_cys_pep_sf"/>
</dbReference>
<proteinExistence type="inferred from homology"/>
<keyword evidence="2" id="KW-0645">Protease</keyword>
<reference evidence="7 8" key="1">
    <citation type="submission" date="2015-01" db="EMBL/GenBank/DDBJ databases">
        <title>The Genome Sequence of Exophiala spinifera CBS89968.</title>
        <authorList>
            <consortium name="The Broad Institute Genomics Platform"/>
            <person name="Cuomo C."/>
            <person name="de Hoog S."/>
            <person name="Gorbushina A."/>
            <person name="Stielow B."/>
            <person name="Teixiera M."/>
            <person name="Abouelleil A."/>
            <person name="Chapman S.B."/>
            <person name="Priest M."/>
            <person name="Young S.K."/>
            <person name="Wortman J."/>
            <person name="Nusbaum C."/>
            <person name="Birren B."/>
        </authorList>
    </citation>
    <scope>NUCLEOTIDE SEQUENCE [LARGE SCALE GENOMIC DNA]</scope>
    <source>
        <strain evidence="7 8">CBS 89968</strain>
    </source>
</reference>
<evidence type="ECO:0000256" key="2">
    <source>
        <dbReference type="ARBA" id="ARBA00022670"/>
    </source>
</evidence>
<dbReference type="AlphaFoldDB" id="A0A0D2BD66"/>
<feature type="compositionally biased region" description="Pro residues" evidence="5">
    <location>
        <begin position="158"/>
        <end position="169"/>
    </location>
</feature>
<dbReference type="PROSITE" id="PS50600">
    <property type="entry name" value="ULP_PROTEASE"/>
    <property type="match status" value="1"/>
</dbReference>
<dbReference type="Gene3D" id="3.40.395.10">
    <property type="entry name" value="Adenoviral Proteinase, Chain A"/>
    <property type="match status" value="1"/>
</dbReference>
<organism evidence="7 8">
    <name type="scientific">Exophiala spinifera</name>
    <dbReference type="NCBI Taxonomy" id="91928"/>
    <lineage>
        <taxon>Eukaryota</taxon>
        <taxon>Fungi</taxon>
        <taxon>Dikarya</taxon>
        <taxon>Ascomycota</taxon>
        <taxon>Pezizomycotina</taxon>
        <taxon>Eurotiomycetes</taxon>
        <taxon>Chaetothyriomycetidae</taxon>
        <taxon>Chaetothyriales</taxon>
        <taxon>Herpotrichiellaceae</taxon>
        <taxon>Exophiala</taxon>
    </lineage>
</organism>
<evidence type="ECO:0000256" key="1">
    <source>
        <dbReference type="ARBA" id="ARBA00005234"/>
    </source>
</evidence>
<keyword evidence="3" id="KW-0378">Hydrolase</keyword>
<evidence type="ECO:0000256" key="3">
    <source>
        <dbReference type="ARBA" id="ARBA00022801"/>
    </source>
</evidence>
<gene>
    <name evidence="7" type="ORF">PV08_04093</name>
</gene>
<dbReference type="OrthoDB" id="1939479at2759"/>
<dbReference type="VEuPathDB" id="FungiDB:PV08_04093"/>
<dbReference type="GO" id="GO:0006508">
    <property type="term" value="P:proteolysis"/>
    <property type="evidence" value="ECO:0007669"/>
    <property type="project" value="UniProtKB-KW"/>
</dbReference>
<dbReference type="Pfam" id="PF02902">
    <property type="entry name" value="Peptidase_C48"/>
    <property type="match status" value="1"/>
</dbReference>
<dbReference type="GO" id="GO:0016929">
    <property type="term" value="F:deSUMOylase activity"/>
    <property type="evidence" value="ECO:0007669"/>
    <property type="project" value="TreeGrafter"/>
</dbReference>
<keyword evidence="8" id="KW-1185">Reference proteome</keyword>
<evidence type="ECO:0000313" key="8">
    <source>
        <dbReference type="Proteomes" id="UP000053328"/>
    </source>
</evidence>
<feature type="region of interest" description="Disordered" evidence="5">
    <location>
        <begin position="90"/>
        <end position="124"/>
    </location>
</feature>
<evidence type="ECO:0000256" key="4">
    <source>
        <dbReference type="ARBA" id="ARBA00022807"/>
    </source>
</evidence>
<feature type="region of interest" description="Disordered" evidence="5">
    <location>
        <begin position="508"/>
        <end position="548"/>
    </location>
</feature>
<feature type="compositionally biased region" description="Polar residues" evidence="5">
    <location>
        <begin position="288"/>
        <end position="297"/>
    </location>
</feature>
<sequence length="902" mass="100182">MADHSSFMDWSPATPEPRFNPYPDSYIPGGWPESAPPPPPPTSGVFARRPPASLLAQAAKRVCRRLGAVLSGSFHFIVQEPTYAIVRRVRERQRRPPRAQLQRNVRAATPARQNPPLLQSRLPESPWNRAVALESTRQLALPRLDPADHQERRKRIPTPLPEKPAPSLRPSPKDRVYHIPKFMPAGVTRHRRKFRVVATATAEEKSISVPSIFADMPHFPAPAPHIPTRPIPRKQERNVPVEHLKLSSAPHLEGLTSANRPPSPESYEWERGNLAMELPSDSDKDNFSDTSTRSYQLRPQKLRIRKIRSGRDSNTRNGATTERTDPAGPCLRVSKAPTPPTPVIVVQETAPVTTKSPVSVDEDLLSPPRVRNRRVSTPKQKQVLLKDETPGSEISSTCHCSPGNLTLQPLKGTTPVKNDSSATPDRSPGNSTLRPQVESPQESDISSMFIGSPPDLEADARLFKMIMAAGGGSPTPKERKVTLYEKALENKPVTSDPAILEHKKVATNETREPTTSDAALRSTSIDTTHENPTTPTAKTETSGEIAPSERQLGIVADGKKDDIVPIEIEDDEIPTTTVNDPPAGSFSASTTQGQNPPQVKVEHATSETGQQTVPSTPEQNPVKNFARLTIEDPFTPDAPTPKASPHSAERTQRITRAEAKRLASLQEHRQYEIVALTEAWEKKIQQALRNGHGEYKPTDLIRVVPLLPGRGTDSWLNDEVINGYLKLVVEHGKKNDRPTQVPTHHAFVSFFYNNLAEKGYDSVKRWANRAKIGGKRLLETEHVFIPINRGMHWTLCVVSGKNKTITHYNSLGGNGRSYVETIKKWVKEELGGAYHEEEWVFDYFGETPHQTNMDDCGVFTITSARQIMLGLTPMSYNADQIQLQRRRIVAELMNGALLKSSE</sequence>
<feature type="compositionally biased region" description="Polar residues" evidence="5">
    <location>
        <begin position="392"/>
        <end position="407"/>
    </location>
</feature>
<dbReference type="RefSeq" id="XP_016237119.1">
    <property type="nucleotide sequence ID" value="XM_016378442.1"/>
</dbReference>
<dbReference type="GO" id="GO:0005634">
    <property type="term" value="C:nucleus"/>
    <property type="evidence" value="ECO:0007669"/>
    <property type="project" value="TreeGrafter"/>
</dbReference>
<dbReference type="GO" id="GO:0016926">
    <property type="term" value="P:protein desumoylation"/>
    <property type="evidence" value="ECO:0007669"/>
    <property type="project" value="TreeGrafter"/>
</dbReference>
<comment type="similarity">
    <text evidence="1">Belongs to the peptidase C48 family.</text>
</comment>
<feature type="region of interest" description="Disordered" evidence="5">
    <location>
        <begin position="569"/>
        <end position="652"/>
    </location>
</feature>
<evidence type="ECO:0000256" key="5">
    <source>
        <dbReference type="SAM" id="MobiDB-lite"/>
    </source>
</evidence>
<feature type="region of interest" description="Disordered" evidence="5">
    <location>
        <begin position="138"/>
        <end position="176"/>
    </location>
</feature>